<dbReference type="RefSeq" id="WP_072333570.1">
    <property type="nucleotide sequence ID" value="NZ_DBGALU010000005.1"/>
</dbReference>
<dbReference type="GO" id="GO:0006313">
    <property type="term" value="P:DNA transposition"/>
    <property type="evidence" value="ECO:0007669"/>
    <property type="project" value="UniProtKB-UniRule"/>
</dbReference>
<dbReference type="Gene3D" id="1.10.443.10">
    <property type="entry name" value="Intergrase catalytic core"/>
    <property type="match status" value="1"/>
</dbReference>
<evidence type="ECO:0000256" key="3">
    <source>
        <dbReference type="ARBA" id="ARBA00022490"/>
    </source>
</evidence>
<comment type="similarity">
    <text evidence="2">Belongs to the 'phage' integrase family. XerD subfamily.</text>
</comment>
<feature type="domain" description="Core-binding (CB)" evidence="12">
    <location>
        <begin position="16"/>
        <end position="102"/>
    </location>
</feature>
<evidence type="ECO:0000256" key="8">
    <source>
        <dbReference type="ARBA" id="ARBA00023172"/>
    </source>
</evidence>
<dbReference type="InterPro" id="IPR023009">
    <property type="entry name" value="Tyrosine_recombinase_XerC/XerD"/>
</dbReference>
<comment type="subcellular location">
    <subcellularLocation>
        <location evidence="1 10">Cytoplasm</location>
    </subcellularLocation>
</comment>
<keyword evidence="7 10" id="KW-0238">DNA-binding</keyword>
<evidence type="ECO:0000256" key="6">
    <source>
        <dbReference type="ARBA" id="ARBA00022908"/>
    </source>
</evidence>
<evidence type="ECO:0000256" key="2">
    <source>
        <dbReference type="ARBA" id="ARBA00010450"/>
    </source>
</evidence>
<feature type="active site" evidence="10">
    <location>
        <position position="282"/>
    </location>
</feature>
<evidence type="ECO:0000256" key="7">
    <source>
        <dbReference type="ARBA" id="ARBA00023125"/>
    </source>
</evidence>
<comment type="subunit">
    <text evidence="10">Forms a cyclic heterotetrameric complex composed of two molecules of XerC and two molecules of XerD.</text>
</comment>
<dbReference type="EMBL" id="LT630450">
    <property type="protein sequence ID" value="SFV72746.1"/>
    <property type="molecule type" value="Genomic_DNA"/>
</dbReference>
<dbReference type="InterPro" id="IPR050090">
    <property type="entry name" value="Tyrosine_recombinase_XerCD"/>
</dbReference>
<dbReference type="PROSITE" id="PS51900">
    <property type="entry name" value="CB"/>
    <property type="match status" value="1"/>
</dbReference>
<dbReference type="GO" id="GO:0005737">
    <property type="term" value="C:cytoplasm"/>
    <property type="evidence" value="ECO:0007669"/>
    <property type="project" value="UniProtKB-SubCell"/>
</dbReference>
<feature type="active site" evidence="10">
    <location>
        <position position="163"/>
    </location>
</feature>
<dbReference type="Gene3D" id="1.10.150.130">
    <property type="match status" value="1"/>
</dbReference>
<evidence type="ECO:0000313" key="14">
    <source>
        <dbReference type="Proteomes" id="UP000186323"/>
    </source>
</evidence>
<dbReference type="PANTHER" id="PTHR30349">
    <property type="entry name" value="PHAGE INTEGRASE-RELATED"/>
    <property type="match status" value="1"/>
</dbReference>
<reference evidence="14" key="1">
    <citation type="submission" date="2016-10" db="EMBL/GenBank/DDBJ databases">
        <authorList>
            <person name="Wegmann U."/>
        </authorList>
    </citation>
    <scope>NUCLEOTIDE SEQUENCE [LARGE SCALE GENOMIC DNA]</scope>
</reference>
<dbReference type="GO" id="GO:0009037">
    <property type="term" value="F:tyrosine-based site-specific recombinase activity"/>
    <property type="evidence" value="ECO:0007669"/>
    <property type="project" value="UniProtKB-UniRule"/>
</dbReference>
<keyword evidence="3 10" id="KW-0963">Cytoplasm</keyword>
<dbReference type="GO" id="GO:0003677">
    <property type="term" value="F:DNA binding"/>
    <property type="evidence" value="ECO:0007669"/>
    <property type="project" value="UniProtKB-UniRule"/>
</dbReference>
<organism evidence="13 14">
    <name type="scientific">Desulfovibrio piger</name>
    <dbReference type="NCBI Taxonomy" id="901"/>
    <lineage>
        <taxon>Bacteria</taxon>
        <taxon>Pseudomonadati</taxon>
        <taxon>Thermodesulfobacteriota</taxon>
        <taxon>Desulfovibrionia</taxon>
        <taxon>Desulfovibrionales</taxon>
        <taxon>Desulfovibrionaceae</taxon>
        <taxon>Desulfovibrio</taxon>
    </lineage>
</organism>
<evidence type="ECO:0000256" key="1">
    <source>
        <dbReference type="ARBA" id="ARBA00004496"/>
    </source>
</evidence>
<dbReference type="KEGG" id="dpg:DESPIGER_0877"/>
<accession>A0A1K1LDH4</accession>
<evidence type="ECO:0000259" key="11">
    <source>
        <dbReference type="PROSITE" id="PS51898"/>
    </source>
</evidence>
<dbReference type="InterPro" id="IPR011010">
    <property type="entry name" value="DNA_brk_join_enz"/>
</dbReference>
<sequence length="312" mass="35875">MTEKSVLPEATDRSLRILKKQIPAWGEYLLAQRGLSMRTVVSYRQDLENFFLFLEELDAGDKTSLDEHDLFLYLAWLRARKNAGRTLARRLSALRGFFEYTVEEGLLESNPASLLESPRLPQYLPEVLSKAEMDRLLQLPDMREKCGRRDRCLLEMLYAAGLRVSEVCNLLVADVDMQRGLVLVSGKGAKDRLVPLHALVLDLLQQWLSFWRDEFSPQSRHLFLNRSGKGLSRQYVWKMVKKYALLAGIRRSISPHTFRHSFATHLLEGGADLRAVQLLLGHADISATEIYTHVQAERLHALHRQFHPRSQS</sequence>
<keyword evidence="8 10" id="KW-0233">DNA recombination</keyword>
<keyword evidence="4 10" id="KW-0132">Cell division</keyword>
<dbReference type="HAMAP" id="MF_01808">
    <property type="entry name" value="Recomb_XerC_XerD"/>
    <property type="match status" value="1"/>
</dbReference>
<dbReference type="PANTHER" id="PTHR30349:SF81">
    <property type="entry name" value="TYROSINE RECOMBINASE XERC"/>
    <property type="match status" value="1"/>
</dbReference>
<gene>
    <name evidence="10" type="primary">xerC</name>
    <name evidence="13" type="ORF">DESPIGER_0877</name>
</gene>
<dbReference type="InterPro" id="IPR010998">
    <property type="entry name" value="Integrase_recombinase_N"/>
</dbReference>
<feature type="domain" description="Tyr recombinase" evidence="11">
    <location>
        <begin position="123"/>
        <end position="304"/>
    </location>
</feature>
<dbReference type="NCBIfam" id="NF001399">
    <property type="entry name" value="PRK00283.1"/>
    <property type="match status" value="1"/>
</dbReference>
<dbReference type="NCBIfam" id="TIGR02225">
    <property type="entry name" value="recomb_XerD"/>
    <property type="match status" value="1"/>
</dbReference>
<dbReference type="InterPro" id="IPR002104">
    <property type="entry name" value="Integrase_catalytic"/>
</dbReference>
<evidence type="ECO:0000256" key="10">
    <source>
        <dbReference type="HAMAP-Rule" id="MF_01808"/>
    </source>
</evidence>
<feature type="active site" evidence="10">
    <location>
        <position position="187"/>
    </location>
</feature>
<keyword evidence="6 10" id="KW-0229">DNA integration</keyword>
<dbReference type="InterPro" id="IPR011932">
    <property type="entry name" value="Recomb_XerD"/>
</dbReference>
<keyword evidence="5 10" id="KW-0159">Chromosome partition</keyword>
<protein>
    <recommendedName>
        <fullName evidence="10">Tyrosine recombinase XerC</fullName>
    </recommendedName>
</protein>
<dbReference type="GO" id="GO:0051301">
    <property type="term" value="P:cell division"/>
    <property type="evidence" value="ECO:0007669"/>
    <property type="project" value="UniProtKB-KW"/>
</dbReference>
<keyword evidence="9 10" id="KW-0131">Cell cycle</keyword>
<comment type="similarity">
    <text evidence="10">Belongs to the 'phage' integrase family. XerC subfamily.</text>
</comment>
<feature type="active site" evidence="10">
    <location>
        <position position="259"/>
    </location>
</feature>
<evidence type="ECO:0000313" key="13">
    <source>
        <dbReference type="EMBL" id="SFV72746.1"/>
    </source>
</evidence>
<keyword evidence="14" id="KW-1185">Reference proteome</keyword>
<name>A0A1K1LDH4_9BACT</name>
<dbReference type="SUPFAM" id="SSF56349">
    <property type="entry name" value="DNA breaking-rejoining enzymes"/>
    <property type="match status" value="1"/>
</dbReference>
<dbReference type="Proteomes" id="UP000186323">
    <property type="component" value="Chromosome I"/>
</dbReference>
<dbReference type="Pfam" id="PF02899">
    <property type="entry name" value="Phage_int_SAM_1"/>
    <property type="match status" value="1"/>
</dbReference>
<dbReference type="OrthoDB" id="9801717at2"/>
<evidence type="ECO:0000259" key="12">
    <source>
        <dbReference type="PROSITE" id="PS51900"/>
    </source>
</evidence>
<dbReference type="InterPro" id="IPR013762">
    <property type="entry name" value="Integrase-like_cat_sf"/>
</dbReference>
<dbReference type="Pfam" id="PF00589">
    <property type="entry name" value="Phage_integrase"/>
    <property type="match status" value="1"/>
</dbReference>
<proteinExistence type="inferred from homology"/>
<evidence type="ECO:0000256" key="9">
    <source>
        <dbReference type="ARBA" id="ARBA00023306"/>
    </source>
</evidence>
<evidence type="ECO:0000256" key="4">
    <source>
        <dbReference type="ARBA" id="ARBA00022618"/>
    </source>
</evidence>
<dbReference type="AlphaFoldDB" id="A0A1K1LDH4"/>
<feature type="active site" evidence="10">
    <location>
        <position position="256"/>
    </location>
</feature>
<feature type="active site" description="O-(3'-phospho-DNA)-tyrosine intermediate" evidence="10">
    <location>
        <position position="291"/>
    </location>
</feature>
<evidence type="ECO:0000256" key="5">
    <source>
        <dbReference type="ARBA" id="ARBA00022829"/>
    </source>
</evidence>
<dbReference type="GO" id="GO:0007059">
    <property type="term" value="P:chromosome segregation"/>
    <property type="evidence" value="ECO:0007669"/>
    <property type="project" value="UniProtKB-UniRule"/>
</dbReference>
<dbReference type="InterPro" id="IPR004107">
    <property type="entry name" value="Integrase_SAM-like_N"/>
</dbReference>
<dbReference type="PROSITE" id="PS51898">
    <property type="entry name" value="TYR_RECOMBINASE"/>
    <property type="match status" value="1"/>
</dbReference>
<dbReference type="CDD" id="cd00798">
    <property type="entry name" value="INT_XerDC_C"/>
    <property type="match status" value="1"/>
</dbReference>
<dbReference type="InterPro" id="IPR044068">
    <property type="entry name" value="CB"/>
</dbReference>
<comment type="function">
    <text evidence="10">Site-specific tyrosine recombinase, which acts by catalyzing the cutting and rejoining of the recombining DNA molecules. The XerC-XerD complex is essential to convert dimers of the bacterial chromosome into monomers to permit their segregation at cell division. It also contributes to the segregational stability of plasmids.</text>
</comment>